<feature type="transmembrane region" description="Helical" evidence="1">
    <location>
        <begin position="228"/>
        <end position="248"/>
    </location>
</feature>
<dbReference type="OrthoDB" id="422471at2759"/>
<name>W7TB16_9STRA</name>
<proteinExistence type="predicted"/>
<keyword evidence="1" id="KW-0472">Membrane</keyword>
<dbReference type="AlphaFoldDB" id="W7TB16"/>
<feature type="transmembrane region" description="Helical" evidence="1">
    <location>
        <begin position="435"/>
        <end position="456"/>
    </location>
</feature>
<dbReference type="Pfam" id="PF04403">
    <property type="entry name" value="PqiA"/>
    <property type="match status" value="1"/>
</dbReference>
<sequence>MRKHKSKEKMVAGCLQSEGLSTLQHKLLAKQVANIESVKDISYCFDDDSHNGCIAESAMSSAPHPSLLRSHVTLPATIRYGLPLLLIGNTALLLYSNLTLGASVYARVYDGQGRTMELPVLYNVSLAGSIKDMWQSGAYWMATLIAICSGAWPHVKLLLCLLCWTVGEKHLSPCTRRRALKVTYFLQKFSHVETITLVILMTAFSFTARLPNHESWGVWTYVAPQPGFFAFLGGLILSMFLSRVTLYYDQAWHAALSCEESSAPSTPMECDEQAHGSSSEDCGKARCMINERFLSNKVRFDCCGSDEPLTSVGGSLEHSMWREIPTVCGVLCIGVCLIMGLVLPAFSFQFKGLTGWILDNVTQDSPDSSASLRTMSALSLGEQIPASSESKGIGIFFLQASFFFFVVGAPISCLTLLVALLILKPRESRKLVMPAEILYAWSAPDVLFISMVVSTWEMYLFVRFVIGDRCDAVNALLREIMDDQLAGDDKCFDVVTTLKPGCFILGVSSLLFLVAGFLVMRKVKRMVKVHADVFPHRDTERLQRC</sequence>
<evidence type="ECO:0000256" key="1">
    <source>
        <dbReference type="SAM" id="Phobius"/>
    </source>
</evidence>
<protein>
    <submittedName>
        <fullName evidence="2">Paraquat-inducible protein A</fullName>
    </submittedName>
</protein>
<feature type="transmembrane region" description="Helical" evidence="1">
    <location>
        <begin position="84"/>
        <end position="106"/>
    </location>
</feature>
<keyword evidence="3" id="KW-1185">Reference proteome</keyword>
<dbReference type="PANTHER" id="PTHR34730">
    <property type="entry name" value="UNNAMED PRODUCT"/>
    <property type="match status" value="1"/>
</dbReference>
<evidence type="ECO:0000313" key="3">
    <source>
        <dbReference type="Proteomes" id="UP000019335"/>
    </source>
</evidence>
<organism evidence="2 3">
    <name type="scientific">Nannochloropsis gaditana</name>
    <dbReference type="NCBI Taxonomy" id="72520"/>
    <lineage>
        <taxon>Eukaryota</taxon>
        <taxon>Sar</taxon>
        <taxon>Stramenopiles</taxon>
        <taxon>Ochrophyta</taxon>
        <taxon>Eustigmatophyceae</taxon>
        <taxon>Eustigmatales</taxon>
        <taxon>Monodopsidaceae</taxon>
        <taxon>Nannochloropsis</taxon>
    </lineage>
</organism>
<feature type="transmembrane region" description="Helical" evidence="1">
    <location>
        <begin position="503"/>
        <end position="520"/>
    </location>
</feature>
<dbReference type="Proteomes" id="UP000019335">
    <property type="component" value="Chromosome 14"/>
</dbReference>
<feature type="transmembrane region" description="Helical" evidence="1">
    <location>
        <begin position="185"/>
        <end position="208"/>
    </location>
</feature>
<reference evidence="2 3" key="1">
    <citation type="journal article" date="2014" name="Mol. Plant">
        <title>Chromosome Scale Genome Assembly and Transcriptome Profiling of Nannochloropsis gaditana in Nitrogen Depletion.</title>
        <authorList>
            <person name="Corteggiani Carpinelli E."/>
            <person name="Telatin A."/>
            <person name="Vitulo N."/>
            <person name="Forcato C."/>
            <person name="D'Angelo M."/>
            <person name="Schiavon R."/>
            <person name="Vezzi A."/>
            <person name="Giacometti G.M."/>
            <person name="Morosinotto T."/>
            <person name="Valle G."/>
        </authorList>
    </citation>
    <scope>NUCLEOTIDE SEQUENCE [LARGE SCALE GENOMIC DNA]</scope>
    <source>
        <strain evidence="2 3">B-31</strain>
    </source>
</reference>
<evidence type="ECO:0000313" key="2">
    <source>
        <dbReference type="EMBL" id="EWM24265.1"/>
    </source>
</evidence>
<comment type="caution">
    <text evidence="2">The sequence shown here is derived from an EMBL/GenBank/DDBJ whole genome shotgun (WGS) entry which is preliminary data.</text>
</comment>
<gene>
    <name evidence="2" type="ORF">Naga_100020g39</name>
</gene>
<dbReference type="InterPro" id="IPR007498">
    <property type="entry name" value="PqiA-like"/>
</dbReference>
<feature type="transmembrane region" description="Helical" evidence="1">
    <location>
        <begin position="324"/>
        <end position="346"/>
    </location>
</feature>
<keyword evidence="1" id="KW-1133">Transmembrane helix</keyword>
<feature type="transmembrane region" description="Helical" evidence="1">
    <location>
        <begin position="138"/>
        <end position="164"/>
    </location>
</feature>
<keyword evidence="1" id="KW-0812">Transmembrane</keyword>
<accession>W7TB16</accession>
<feature type="transmembrane region" description="Helical" evidence="1">
    <location>
        <begin position="395"/>
        <end position="423"/>
    </location>
</feature>
<dbReference type="PANTHER" id="PTHR34730:SF1">
    <property type="entry name" value="PARAQUAT-INDUCIBLE PROTEIN A"/>
    <property type="match status" value="1"/>
</dbReference>
<dbReference type="EMBL" id="AZIL01001306">
    <property type="protein sequence ID" value="EWM24265.1"/>
    <property type="molecule type" value="Genomic_DNA"/>
</dbReference>